<dbReference type="SUPFAM" id="SSF51735">
    <property type="entry name" value="NAD(P)-binding Rossmann-fold domains"/>
    <property type="match status" value="1"/>
</dbReference>
<proteinExistence type="inferred from homology"/>
<evidence type="ECO:0000313" key="4">
    <source>
        <dbReference type="EMBL" id="OEO29432.1"/>
    </source>
</evidence>
<evidence type="ECO:0000256" key="2">
    <source>
        <dbReference type="ARBA" id="ARBA00023445"/>
    </source>
</evidence>
<evidence type="ECO:0000313" key="5">
    <source>
        <dbReference type="Proteomes" id="UP000095463"/>
    </source>
</evidence>
<dbReference type="InterPro" id="IPR001509">
    <property type="entry name" value="Epimerase_deHydtase"/>
</dbReference>
<dbReference type="Pfam" id="PF01370">
    <property type="entry name" value="Epimerase"/>
    <property type="match status" value="1"/>
</dbReference>
<evidence type="ECO:0000256" key="1">
    <source>
        <dbReference type="ARBA" id="ARBA00023002"/>
    </source>
</evidence>
<dbReference type="EMBL" id="LAJE02000285">
    <property type="protein sequence ID" value="OEO29432.1"/>
    <property type="molecule type" value="Genomic_DNA"/>
</dbReference>
<reference evidence="4 5" key="1">
    <citation type="journal article" date="2015" name="Genome Announc.">
        <title>Genome Assemblies of Three Soil-Associated Devosia species: D. insulae, D. limi, and D. soli.</title>
        <authorList>
            <person name="Hassan Y.I."/>
            <person name="Lepp D."/>
            <person name="Zhou T."/>
        </authorList>
    </citation>
    <scope>NUCLEOTIDE SEQUENCE [LARGE SCALE GENOMIC DNA]</scope>
    <source>
        <strain evidence="4 5">DS-56</strain>
    </source>
</reference>
<keyword evidence="5" id="KW-1185">Reference proteome</keyword>
<dbReference type="RefSeq" id="WP_069911336.1">
    <property type="nucleotide sequence ID" value="NZ_LAJE02000285.1"/>
</dbReference>
<dbReference type="Gene3D" id="3.40.50.720">
    <property type="entry name" value="NAD(P)-binding Rossmann-like Domain"/>
    <property type="match status" value="1"/>
</dbReference>
<protein>
    <recommendedName>
        <fullName evidence="3">NAD-dependent epimerase/dehydratase domain-containing protein</fullName>
    </recommendedName>
</protein>
<dbReference type="Proteomes" id="UP000095463">
    <property type="component" value="Unassembled WGS sequence"/>
</dbReference>
<evidence type="ECO:0000259" key="3">
    <source>
        <dbReference type="Pfam" id="PF01370"/>
    </source>
</evidence>
<feature type="domain" description="NAD-dependent epimerase/dehydratase" evidence="3">
    <location>
        <begin position="7"/>
        <end position="248"/>
    </location>
</feature>
<comment type="similarity">
    <text evidence="2">Belongs to the NAD(P)-dependent epimerase/dehydratase family. Dihydroflavonol-4-reductase subfamily.</text>
</comment>
<name>A0A1E5XLI0_9HYPH</name>
<organism evidence="4 5">
    <name type="scientific">Devosia insulae DS-56</name>
    <dbReference type="NCBI Taxonomy" id="1116389"/>
    <lineage>
        <taxon>Bacteria</taxon>
        <taxon>Pseudomonadati</taxon>
        <taxon>Pseudomonadota</taxon>
        <taxon>Alphaproteobacteria</taxon>
        <taxon>Hyphomicrobiales</taxon>
        <taxon>Devosiaceae</taxon>
        <taxon>Devosia</taxon>
    </lineage>
</organism>
<dbReference type="OrthoDB" id="9778052at2"/>
<accession>A0A1E5XLI0</accession>
<dbReference type="InterPro" id="IPR050425">
    <property type="entry name" value="NAD(P)_dehydrat-like"/>
</dbReference>
<dbReference type="PANTHER" id="PTHR10366">
    <property type="entry name" value="NAD DEPENDENT EPIMERASE/DEHYDRATASE"/>
    <property type="match status" value="1"/>
</dbReference>
<dbReference type="AlphaFoldDB" id="A0A1E5XLI0"/>
<gene>
    <name evidence="4" type="ORF">VW23_025775</name>
</gene>
<comment type="caution">
    <text evidence="4">The sequence shown here is derived from an EMBL/GenBank/DDBJ whole genome shotgun (WGS) entry which is preliminary data.</text>
</comment>
<keyword evidence="1" id="KW-0560">Oxidoreductase</keyword>
<sequence length="347" mass="37593">MSDQGLILVTGATGFVGKWTVLELLRAGHRVRGTVRSLGRSEEVRATLLGELGQGPLDRLELVEADLLDDKGWAAAMQGVATVMHIATAIRADEPKDQSLVIRPALEGTQRVFRFANDAGIKRIIMTSSIATVGYGHGQTSGRRVYDETYFTNLDNMRWTWAYCIGKTKAEQFSWDFAKQHGIGLTTVHPGAIIGPALDKDASISLQLVSGLLNGSTPAMPSNGFSIIDVRDVAALHLAALDKPETVGQRYLATAEYVPFPEVGNILRAAHPEWNVTSKTVPDWIIKLIASFGGPARQIINDIGNEKVFDGSKGEKLLGRKFISAKDSILATADSVIRLGMVKQKTT</sequence>
<dbReference type="InterPro" id="IPR036291">
    <property type="entry name" value="NAD(P)-bd_dom_sf"/>
</dbReference>
<dbReference type="PANTHER" id="PTHR10366:SF564">
    <property type="entry name" value="STEROL-4-ALPHA-CARBOXYLATE 3-DEHYDROGENASE, DECARBOXYLATING"/>
    <property type="match status" value="1"/>
</dbReference>
<dbReference type="GO" id="GO:0016616">
    <property type="term" value="F:oxidoreductase activity, acting on the CH-OH group of donors, NAD or NADP as acceptor"/>
    <property type="evidence" value="ECO:0007669"/>
    <property type="project" value="TreeGrafter"/>
</dbReference>